<sequence length="103" mass="12217">MQNWKVQFLAAAPIFSFRNRVNIQGSTLPLLKHILSDMEVIGYRWHCLISGWCEENDLLPEECLQVFRNESHRMVPSSLELDRNHRDLNPYWLSRKCQSCIWG</sequence>
<dbReference type="Proteomes" id="UP000499080">
    <property type="component" value="Unassembled WGS sequence"/>
</dbReference>
<evidence type="ECO:0000313" key="2">
    <source>
        <dbReference type="Proteomes" id="UP000499080"/>
    </source>
</evidence>
<dbReference type="AlphaFoldDB" id="A0A4Y2D7D4"/>
<dbReference type="EMBL" id="BGPR01000316">
    <property type="protein sequence ID" value="GBM12581.1"/>
    <property type="molecule type" value="Genomic_DNA"/>
</dbReference>
<protein>
    <submittedName>
        <fullName evidence="1">Uncharacterized protein</fullName>
    </submittedName>
</protein>
<keyword evidence="2" id="KW-1185">Reference proteome</keyword>
<gene>
    <name evidence="1" type="ORF">AVEN_146766_1</name>
</gene>
<evidence type="ECO:0000313" key="1">
    <source>
        <dbReference type="EMBL" id="GBM12581.1"/>
    </source>
</evidence>
<accession>A0A4Y2D7D4</accession>
<reference evidence="1 2" key="1">
    <citation type="journal article" date="2019" name="Sci. Rep.">
        <title>Orb-weaving spider Araneus ventricosus genome elucidates the spidroin gene catalogue.</title>
        <authorList>
            <person name="Kono N."/>
            <person name="Nakamura H."/>
            <person name="Ohtoshi R."/>
            <person name="Moran D.A.P."/>
            <person name="Shinohara A."/>
            <person name="Yoshida Y."/>
            <person name="Fujiwara M."/>
            <person name="Mori M."/>
            <person name="Tomita M."/>
            <person name="Arakawa K."/>
        </authorList>
    </citation>
    <scope>NUCLEOTIDE SEQUENCE [LARGE SCALE GENOMIC DNA]</scope>
</reference>
<proteinExistence type="predicted"/>
<name>A0A4Y2D7D4_ARAVE</name>
<organism evidence="1 2">
    <name type="scientific">Araneus ventricosus</name>
    <name type="common">Orbweaver spider</name>
    <name type="synonym">Epeira ventricosa</name>
    <dbReference type="NCBI Taxonomy" id="182803"/>
    <lineage>
        <taxon>Eukaryota</taxon>
        <taxon>Metazoa</taxon>
        <taxon>Ecdysozoa</taxon>
        <taxon>Arthropoda</taxon>
        <taxon>Chelicerata</taxon>
        <taxon>Arachnida</taxon>
        <taxon>Araneae</taxon>
        <taxon>Araneomorphae</taxon>
        <taxon>Entelegynae</taxon>
        <taxon>Araneoidea</taxon>
        <taxon>Araneidae</taxon>
        <taxon>Araneus</taxon>
    </lineage>
</organism>
<comment type="caution">
    <text evidence="1">The sequence shown here is derived from an EMBL/GenBank/DDBJ whole genome shotgun (WGS) entry which is preliminary data.</text>
</comment>